<feature type="transmembrane region" description="Helical" evidence="8">
    <location>
        <begin position="66"/>
        <end position="86"/>
    </location>
</feature>
<comment type="similarity">
    <text evidence="2">Belongs to the autoinducer-2 exporter (AI-2E) (TC 2.A.86) family.</text>
</comment>
<feature type="transmembrane region" description="Helical" evidence="8">
    <location>
        <begin position="9"/>
        <end position="27"/>
    </location>
</feature>
<comment type="subcellular location">
    <subcellularLocation>
        <location evidence="1">Cell membrane</location>
        <topology evidence="1">Multi-pass membrane protein</topology>
    </subcellularLocation>
</comment>
<evidence type="ECO:0000256" key="1">
    <source>
        <dbReference type="ARBA" id="ARBA00004651"/>
    </source>
</evidence>
<evidence type="ECO:0000256" key="2">
    <source>
        <dbReference type="ARBA" id="ARBA00009773"/>
    </source>
</evidence>
<protein>
    <submittedName>
        <fullName evidence="9">Putative PurR-regulated permease PerM</fullName>
    </submittedName>
</protein>
<feature type="transmembrane region" description="Helical" evidence="8">
    <location>
        <begin position="33"/>
        <end position="54"/>
    </location>
</feature>
<evidence type="ECO:0000256" key="4">
    <source>
        <dbReference type="ARBA" id="ARBA00022475"/>
    </source>
</evidence>
<evidence type="ECO:0000256" key="6">
    <source>
        <dbReference type="ARBA" id="ARBA00022989"/>
    </source>
</evidence>
<name>A0A7W5YEF9_9BACT</name>
<keyword evidence="6 8" id="KW-1133">Transmembrane helix</keyword>
<feature type="transmembrane region" description="Helical" evidence="8">
    <location>
        <begin position="243"/>
        <end position="269"/>
    </location>
</feature>
<dbReference type="Proteomes" id="UP000541425">
    <property type="component" value="Unassembled WGS sequence"/>
</dbReference>
<dbReference type="InterPro" id="IPR002549">
    <property type="entry name" value="AI-2E-like"/>
</dbReference>
<reference evidence="9 10" key="1">
    <citation type="submission" date="2020-08" db="EMBL/GenBank/DDBJ databases">
        <title>Genomic Encyclopedia of Type Strains, Phase IV (KMG-IV): sequencing the most valuable type-strain genomes for metagenomic binning, comparative biology and taxonomic classification.</title>
        <authorList>
            <person name="Goeker M."/>
        </authorList>
    </citation>
    <scope>NUCLEOTIDE SEQUENCE [LARGE SCALE GENOMIC DNA]</scope>
    <source>
        <strain evidence="9 10">DSM 22548</strain>
    </source>
</reference>
<feature type="transmembrane region" description="Helical" evidence="8">
    <location>
        <begin position="281"/>
        <end position="298"/>
    </location>
</feature>
<evidence type="ECO:0000313" key="9">
    <source>
        <dbReference type="EMBL" id="MBB3703329.1"/>
    </source>
</evidence>
<sequence length="380" mass="42241">MYKEINFDRFVRGLLAVVGIVAVYFILSYLSAVLIPFFVAWMFAYMLYPIVIFLEKKCHLKSRILCIFLTLLLIGGVITTIGLIIVPPFVDEVSNFKDIAMRYITNESRHADSLPNTIQNFVRQHAEELQLENLLKQQDIQSAIKNVLPKAWDVLWSTASVVVSILSSLIGILYFFFLLLDYEKYADGWINLIPKGKRTIAAQIVGDIEHGMNGYFRGQALVALSNCVMFSVGFLIIGFPMPIALGCFIGLISFVPYLQVVGIVPALILALLRCADTGQNFWLLIGGVALVYIVVQVLQDTIVTPHVMGKIMGLSPAIILLSLTVWGYMLGIIGLIIALPITTLGISYYHRYIIGNVENSSEETGESITENSLSTESKSE</sequence>
<keyword evidence="5 8" id="KW-0812">Transmembrane</keyword>
<evidence type="ECO:0000313" key="10">
    <source>
        <dbReference type="Proteomes" id="UP000541425"/>
    </source>
</evidence>
<dbReference type="RefSeq" id="WP_183697629.1">
    <property type="nucleotide sequence ID" value="NZ_JACICA010000011.1"/>
</dbReference>
<evidence type="ECO:0000256" key="7">
    <source>
        <dbReference type="ARBA" id="ARBA00023136"/>
    </source>
</evidence>
<keyword evidence="4" id="KW-1003">Cell membrane</keyword>
<evidence type="ECO:0000256" key="5">
    <source>
        <dbReference type="ARBA" id="ARBA00022692"/>
    </source>
</evidence>
<gene>
    <name evidence="9" type="ORF">FHS60_001811</name>
</gene>
<dbReference type="EMBL" id="JACICA010000011">
    <property type="protein sequence ID" value="MBB3703329.1"/>
    <property type="molecule type" value="Genomic_DNA"/>
</dbReference>
<feature type="transmembrane region" description="Helical" evidence="8">
    <location>
        <begin position="318"/>
        <end position="341"/>
    </location>
</feature>
<comment type="caution">
    <text evidence="9">The sequence shown here is derived from an EMBL/GenBank/DDBJ whole genome shotgun (WGS) entry which is preliminary data.</text>
</comment>
<dbReference type="GO" id="GO:0005886">
    <property type="term" value="C:plasma membrane"/>
    <property type="evidence" value="ECO:0007669"/>
    <property type="project" value="UniProtKB-SubCell"/>
</dbReference>
<evidence type="ECO:0000256" key="8">
    <source>
        <dbReference type="SAM" id="Phobius"/>
    </source>
</evidence>
<dbReference type="PANTHER" id="PTHR21716:SF53">
    <property type="entry name" value="PERMEASE PERM-RELATED"/>
    <property type="match status" value="1"/>
</dbReference>
<dbReference type="GO" id="GO:0055085">
    <property type="term" value="P:transmembrane transport"/>
    <property type="evidence" value="ECO:0007669"/>
    <property type="project" value="TreeGrafter"/>
</dbReference>
<evidence type="ECO:0000256" key="3">
    <source>
        <dbReference type="ARBA" id="ARBA00022448"/>
    </source>
</evidence>
<dbReference type="Pfam" id="PF01594">
    <property type="entry name" value="AI-2E_transport"/>
    <property type="match status" value="1"/>
</dbReference>
<organism evidence="9 10">
    <name type="scientific">Alloprevotella rava</name>
    <dbReference type="NCBI Taxonomy" id="671218"/>
    <lineage>
        <taxon>Bacteria</taxon>
        <taxon>Pseudomonadati</taxon>
        <taxon>Bacteroidota</taxon>
        <taxon>Bacteroidia</taxon>
        <taxon>Bacteroidales</taxon>
        <taxon>Prevotellaceae</taxon>
        <taxon>Alloprevotella</taxon>
    </lineage>
</organism>
<accession>A0A7W5YEF9</accession>
<feature type="transmembrane region" description="Helical" evidence="8">
    <location>
        <begin position="220"/>
        <end position="237"/>
    </location>
</feature>
<dbReference type="PANTHER" id="PTHR21716">
    <property type="entry name" value="TRANSMEMBRANE PROTEIN"/>
    <property type="match status" value="1"/>
</dbReference>
<feature type="transmembrane region" description="Helical" evidence="8">
    <location>
        <begin position="154"/>
        <end position="180"/>
    </location>
</feature>
<keyword evidence="7 8" id="KW-0472">Membrane</keyword>
<dbReference type="AlphaFoldDB" id="A0A7W5YEF9"/>
<proteinExistence type="inferred from homology"/>
<keyword evidence="3" id="KW-0813">Transport</keyword>